<proteinExistence type="predicted"/>
<dbReference type="PANTHER" id="PTHR40758:SF1">
    <property type="entry name" value="CONSERVED PROTEIN"/>
    <property type="match status" value="1"/>
</dbReference>
<dbReference type="GO" id="GO:0005886">
    <property type="term" value="C:plasma membrane"/>
    <property type="evidence" value="ECO:0007669"/>
    <property type="project" value="TreeGrafter"/>
</dbReference>
<dbReference type="GO" id="GO:0046872">
    <property type="term" value="F:metal ion binding"/>
    <property type="evidence" value="ECO:0007669"/>
    <property type="project" value="InterPro"/>
</dbReference>
<dbReference type="PANTHER" id="PTHR40758">
    <property type="entry name" value="CONSERVED PROTEIN"/>
    <property type="match status" value="1"/>
</dbReference>
<evidence type="ECO:0000313" key="3">
    <source>
        <dbReference type="EMBL" id="SDH97940.1"/>
    </source>
</evidence>
<dbReference type="Proteomes" id="UP000198822">
    <property type="component" value="Chromosome I"/>
</dbReference>
<dbReference type="SUPFAM" id="SSF109854">
    <property type="entry name" value="DinB/YfiT-like putative metalloenzymes"/>
    <property type="match status" value="1"/>
</dbReference>
<dbReference type="EMBL" id="LT629695">
    <property type="protein sequence ID" value="SDH97940.1"/>
    <property type="molecule type" value="Genomic_DNA"/>
</dbReference>
<evidence type="ECO:0000259" key="1">
    <source>
        <dbReference type="Pfam" id="PF07398"/>
    </source>
</evidence>
<accession>A0A1G8GUI9</accession>
<dbReference type="STRING" id="399736.SAMN04489720_3073"/>
<sequence length="234" mass="24734">MTLETTDLRIHLAREVRTMVALARRAVDEGAWSAPVPSCPGWTLRDLVAHVGEIERWVLHALAHGDGDAPAPRVPDDAGLAAWLADSAQALLEALAVDAATHAWTIAPPRTVGFWIRRQAHEHAIHAWDAAAALGDVPALDAELAADGIDEIVGTMWPRQLRLGRVEEPTAGLALVADGGGAWLLGSEAAATLEGEPAALALALWHRIPADDDRLRWSGDVAAGRAVLALPLAP</sequence>
<feature type="domain" description="MDMPI C-terminal" evidence="1">
    <location>
        <begin position="143"/>
        <end position="223"/>
    </location>
</feature>
<evidence type="ECO:0000259" key="2">
    <source>
        <dbReference type="Pfam" id="PF11716"/>
    </source>
</evidence>
<dbReference type="InterPro" id="IPR017517">
    <property type="entry name" value="Maleyloyr_isom"/>
</dbReference>
<protein>
    <submittedName>
        <fullName evidence="3">TIGR03083 family protein</fullName>
    </submittedName>
</protein>
<dbReference type="InterPro" id="IPR010872">
    <property type="entry name" value="MDMPI_C-term_domain"/>
</dbReference>
<dbReference type="OrthoDB" id="3671213at2"/>
<reference evidence="4" key="1">
    <citation type="submission" date="2016-10" db="EMBL/GenBank/DDBJ databases">
        <authorList>
            <person name="Varghese N."/>
            <person name="Submissions S."/>
        </authorList>
    </citation>
    <scope>NUCLEOTIDE SEQUENCE [LARGE SCALE GENOMIC DNA]</scope>
    <source>
        <strain evidence="4">DSM 22002</strain>
    </source>
</reference>
<dbReference type="Gene3D" id="1.20.120.450">
    <property type="entry name" value="dinb family like domain"/>
    <property type="match status" value="1"/>
</dbReference>
<dbReference type="RefSeq" id="WP_092506437.1">
    <property type="nucleotide sequence ID" value="NZ_LT629695.1"/>
</dbReference>
<organism evidence="3 4">
    <name type="scientific">Agrococcus jejuensis</name>
    <dbReference type="NCBI Taxonomy" id="399736"/>
    <lineage>
        <taxon>Bacteria</taxon>
        <taxon>Bacillati</taxon>
        <taxon>Actinomycetota</taxon>
        <taxon>Actinomycetes</taxon>
        <taxon>Micrococcales</taxon>
        <taxon>Microbacteriaceae</taxon>
        <taxon>Agrococcus</taxon>
    </lineage>
</organism>
<gene>
    <name evidence="3" type="ORF">SAMN04489720_3073</name>
</gene>
<name>A0A1G8GUI9_9MICO</name>
<evidence type="ECO:0000313" key="4">
    <source>
        <dbReference type="Proteomes" id="UP000198822"/>
    </source>
</evidence>
<dbReference type="Pfam" id="PF11716">
    <property type="entry name" value="MDMPI_N"/>
    <property type="match status" value="1"/>
</dbReference>
<dbReference type="NCBIfam" id="TIGR03083">
    <property type="entry name" value="maleylpyruvate isomerase family mycothiol-dependent enzyme"/>
    <property type="match status" value="1"/>
</dbReference>
<dbReference type="InterPro" id="IPR024344">
    <property type="entry name" value="MDMPI_metal-binding"/>
</dbReference>
<dbReference type="InterPro" id="IPR034660">
    <property type="entry name" value="DinB/YfiT-like"/>
</dbReference>
<dbReference type="AlphaFoldDB" id="A0A1G8GUI9"/>
<keyword evidence="4" id="KW-1185">Reference proteome</keyword>
<dbReference type="Pfam" id="PF07398">
    <property type="entry name" value="MDMPI_C"/>
    <property type="match status" value="1"/>
</dbReference>
<feature type="domain" description="Mycothiol-dependent maleylpyruvate isomerase metal-binding" evidence="2">
    <location>
        <begin position="15"/>
        <end position="131"/>
    </location>
</feature>